<dbReference type="STRING" id="909613.UO65_2401"/>
<evidence type="ECO:0000313" key="2">
    <source>
        <dbReference type="EMBL" id="EWC62281.1"/>
    </source>
</evidence>
<organism evidence="2 3">
    <name type="scientific">Actinokineospora spheciospongiae</name>
    <dbReference type="NCBI Taxonomy" id="909613"/>
    <lineage>
        <taxon>Bacteria</taxon>
        <taxon>Bacillati</taxon>
        <taxon>Actinomycetota</taxon>
        <taxon>Actinomycetes</taxon>
        <taxon>Pseudonocardiales</taxon>
        <taxon>Pseudonocardiaceae</taxon>
        <taxon>Actinokineospora</taxon>
    </lineage>
</organism>
<protein>
    <submittedName>
        <fullName evidence="2">Putative peptidase</fullName>
    </submittedName>
</protein>
<name>W7J073_9PSEU</name>
<dbReference type="InterPro" id="IPR050570">
    <property type="entry name" value="Cell_wall_metabolism_enzyme"/>
</dbReference>
<evidence type="ECO:0000259" key="1">
    <source>
        <dbReference type="Pfam" id="PF01551"/>
    </source>
</evidence>
<dbReference type="RefSeq" id="WP_084175481.1">
    <property type="nucleotide sequence ID" value="NZ_AYXG01000082.1"/>
</dbReference>
<feature type="domain" description="M23ase beta-sheet core" evidence="1">
    <location>
        <begin position="167"/>
        <end position="262"/>
    </location>
</feature>
<dbReference type="InterPro" id="IPR016047">
    <property type="entry name" value="M23ase_b-sheet_dom"/>
</dbReference>
<comment type="caution">
    <text evidence="2">The sequence shown here is derived from an EMBL/GenBank/DDBJ whole genome shotgun (WGS) entry which is preliminary data.</text>
</comment>
<dbReference type="Proteomes" id="UP000019277">
    <property type="component" value="Unassembled WGS sequence"/>
</dbReference>
<dbReference type="InterPro" id="IPR011055">
    <property type="entry name" value="Dup_hybrid_motif"/>
</dbReference>
<accession>W7J073</accession>
<dbReference type="EMBL" id="AYXG01000082">
    <property type="protein sequence ID" value="EWC62281.1"/>
    <property type="molecule type" value="Genomic_DNA"/>
</dbReference>
<dbReference type="OrthoDB" id="1099523at2"/>
<keyword evidence="3" id="KW-1185">Reference proteome</keyword>
<dbReference type="eggNOG" id="COG0739">
    <property type="taxonomic scope" value="Bacteria"/>
</dbReference>
<dbReference type="GO" id="GO:0004222">
    <property type="term" value="F:metalloendopeptidase activity"/>
    <property type="evidence" value="ECO:0007669"/>
    <property type="project" value="TreeGrafter"/>
</dbReference>
<evidence type="ECO:0000313" key="3">
    <source>
        <dbReference type="Proteomes" id="UP000019277"/>
    </source>
</evidence>
<dbReference type="PANTHER" id="PTHR21666">
    <property type="entry name" value="PEPTIDASE-RELATED"/>
    <property type="match status" value="1"/>
</dbReference>
<gene>
    <name evidence="2" type="ORF">UO65_2401</name>
</gene>
<proteinExistence type="predicted"/>
<dbReference type="PANTHER" id="PTHR21666:SF270">
    <property type="entry name" value="MUREIN HYDROLASE ACTIVATOR ENVC"/>
    <property type="match status" value="1"/>
</dbReference>
<dbReference type="SUPFAM" id="SSF51261">
    <property type="entry name" value="Duplicated hybrid motif"/>
    <property type="match status" value="1"/>
</dbReference>
<dbReference type="CDD" id="cd12797">
    <property type="entry name" value="M23_peptidase"/>
    <property type="match status" value="1"/>
</dbReference>
<reference evidence="2 3" key="1">
    <citation type="journal article" date="2014" name="Genome Announc.">
        <title>Draft Genome Sequence of the Antitrypanosomally Active Sponge-Associated Bacterium Actinokineospora sp. Strain EG49.</title>
        <authorList>
            <person name="Harjes J."/>
            <person name="Ryu T."/>
            <person name="Abdelmohsen U.R."/>
            <person name="Moitinho-Silva L."/>
            <person name="Horn H."/>
            <person name="Ravasi T."/>
            <person name="Hentschel U."/>
        </authorList>
    </citation>
    <scope>NUCLEOTIDE SEQUENCE [LARGE SCALE GENOMIC DNA]</scope>
    <source>
        <strain evidence="2 3">EG49</strain>
    </source>
</reference>
<dbReference type="AlphaFoldDB" id="W7J073"/>
<sequence>MSRHRTNGEQQFTALDEALERPTSRARGAHRIAPPSSALRGRVVVAAVAVGAFAAAAAGQTLQSAAAGTASDEIVPLAGVRNTTSTMGLGGDARGASTATPELLRVDESADAIVEAQKMASTERVVQARDQRIAQQKAAEEEAARPKVVTPAEGTFTSGFGARWGVTHYGVDIANRIGTPIVSLADGVVLEAGPASGFGLWVRVQHDDGTISVYGHVNDYVIREGQKVKAGQLIAHIGNRGQSTGPHLHLEIWDESGRKLNPVPWLAARGVRL</sequence>
<dbReference type="Pfam" id="PF01551">
    <property type="entry name" value="Peptidase_M23"/>
    <property type="match status" value="1"/>
</dbReference>
<dbReference type="Gene3D" id="2.70.70.10">
    <property type="entry name" value="Glucose Permease (Domain IIA)"/>
    <property type="match status" value="1"/>
</dbReference>